<evidence type="ECO:0000256" key="1">
    <source>
        <dbReference type="SAM" id="MobiDB-lite"/>
    </source>
</evidence>
<gene>
    <name evidence="2" type="ORF">QYM36_016725</name>
</gene>
<organism evidence="2 3">
    <name type="scientific">Artemia franciscana</name>
    <name type="common">Brine shrimp</name>
    <name type="synonym">Artemia sanfranciscana</name>
    <dbReference type="NCBI Taxonomy" id="6661"/>
    <lineage>
        <taxon>Eukaryota</taxon>
        <taxon>Metazoa</taxon>
        <taxon>Ecdysozoa</taxon>
        <taxon>Arthropoda</taxon>
        <taxon>Crustacea</taxon>
        <taxon>Branchiopoda</taxon>
        <taxon>Anostraca</taxon>
        <taxon>Artemiidae</taxon>
        <taxon>Artemia</taxon>
    </lineage>
</organism>
<sequence>MSQISKTEQILKEVIQYNIDITAISEIRWLGSRMEPLQDGYVLAYSGHENRRQAGVGVLMSPAARRAMLKWTPVNERIIYTRFCSAHGKLSIVACYAPTNEADEIEKDNFYETLQSVVAEISRHDIICVVGDLNAKVGSCHNYCPEVMGQHGIGDMNENGALLVDFALNNDLVIGGGFSFGTPSTQPTTTAPTFGFGFGTQTASTPSFGATGFGTATAPAFGTAPSTAFGAAPSTAFGSATTTAVTTTTSGFSFGSNLTGSVFGSPSTAATQPGLSFGRTAAPVFGAQTTAATPGFGAQSSASVPSFGTQVGTPAPTFGTPSGSLFGTNVTTTAPPPFGAAPASTVTSAPSSLFGGAAPKPSGSIFGTTQASTPGNIFGTPQATTTTPATGGFFGAASAATTPSFGGTTATPSFTAASTTAPRSMFPSFGATTTTPAQISTGLAFGTPATASTCSSGFSFGAPSTATSTTAASLTSGFSFATTTTAASTGQTLSLGLGTPQKTALPTMTPGPSFSFGAAPLAAPSTVPPAAPGQTSQAVSSAAVTTAPSFSFAPQTVQPKQTQQVTTPTVTSTPSGFSFGVSATTSAPVTSAAITS</sequence>
<feature type="region of interest" description="Disordered" evidence="1">
    <location>
        <begin position="554"/>
        <end position="582"/>
    </location>
</feature>
<dbReference type="InterPro" id="IPR027124">
    <property type="entry name" value="Swc5/CFDP1/2"/>
</dbReference>
<dbReference type="Gene3D" id="3.60.10.10">
    <property type="entry name" value="Endonuclease/exonuclease/phosphatase"/>
    <property type="match status" value="1"/>
</dbReference>
<comment type="caution">
    <text evidence="2">The sequence shown here is derived from an EMBL/GenBank/DDBJ whole genome shotgun (WGS) entry which is preliminary data.</text>
</comment>
<keyword evidence="3" id="KW-1185">Reference proteome</keyword>
<evidence type="ECO:0000313" key="2">
    <source>
        <dbReference type="EMBL" id="KAK2704424.1"/>
    </source>
</evidence>
<feature type="compositionally biased region" description="Low complexity" evidence="1">
    <location>
        <begin position="554"/>
        <end position="574"/>
    </location>
</feature>
<dbReference type="Pfam" id="PF13634">
    <property type="entry name" value="Nucleoporin_FG"/>
    <property type="match status" value="3"/>
</dbReference>
<dbReference type="CDD" id="cd09076">
    <property type="entry name" value="L1-EN"/>
    <property type="match status" value="1"/>
</dbReference>
<protein>
    <submittedName>
        <fullName evidence="2">Uncharacterized protein</fullName>
    </submittedName>
</protein>
<dbReference type="PANTHER" id="PTHR23227">
    <property type="entry name" value="BUCENTAUR RELATED"/>
    <property type="match status" value="1"/>
</dbReference>
<evidence type="ECO:0000313" key="3">
    <source>
        <dbReference type="Proteomes" id="UP001187531"/>
    </source>
</evidence>
<accession>A0AA88HCB5</accession>
<feature type="non-terminal residue" evidence="2">
    <location>
        <position position="1"/>
    </location>
</feature>
<name>A0AA88HCB5_ARTSF</name>
<dbReference type="GO" id="GO:0005643">
    <property type="term" value="C:nuclear pore"/>
    <property type="evidence" value="ECO:0007669"/>
    <property type="project" value="UniProtKB-ARBA"/>
</dbReference>
<dbReference type="Proteomes" id="UP001187531">
    <property type="component" value="Unassembled WGS sequence"/>
</dbReference>
<dbReference type="PANTHER" id="PTHR23227:SF67">
    <property type="entry name" value="CRANIOFACIAL DEVELOPMENT PROTEIN 2-LIKE"/>
    <property type="match status" value="1"/>
</dbReference>
<dbReference type="InterPro" id="IPR025574">
    <property type="entry name" value="Nucleoporin_FG_rpt"/>
</dbReference>
<dbReference type="InterPro" id="IPR036691">
    <property type="entry name" value="Endo/exonu/phosph_ase_sf"/>
</dbReference>
<dbReference type="SUPFAM" id="SSF56219">
    <property type="entry name" value="DNase I-like"/>
    <property type="match status" value="1"/>
</dbReference>
<reference evidence="2" key="1">
    <citation type="submission" date="2023-07" db="EMBL/GenBank/DDBJ databases">
        <title>Chromosome-level genome assembly of Artemia franciscana.</title>
        <authorList>
            <person name="Jo E."/>
        </authorList>
    </citation>
    <scope>NUCLEOTIDE SEQUENCE</scope>
    <source>
        <tissue evidence="2">Whole body</tissue>
    </source>
</reference>
<proteinExistence type="predicted"/>
<dbReference type="EMBL" id="JAVRJZ010000021">
    <property type="protein sequence ID" value="KAK2704424.1"/>
    <property type="molecule type" value="Genomic_DNA"/>
</dbReference>
<dbReference type="AlphaFoldDB" id="A0AA88HCB5"/>